<reference evidence="1 2" key="2">
    <citation type="journal article" date="2022" name="Mol. Ecol. Resour.">
        <title>The genomes of chicory, endive, great burdock and yacon provide insights into Asteraceae paleo-polyploidization history and plant inulin production.</title>
        <authorList>
            <person name="Fan W."/>
            <person name="Wang S."/>
            <person name="Wang H."/>
            <person name="Wang A."/>
            <person name="Jiang F."/>
            <person name="Liu H."/>
            <person name="Zhao H."/>
            <person name="Xu D."/>
            <person name="Zhang Y."/>
        </authorList>
    </citation>
    <scope>NUCLEOTIDE SEQUENCE [LARGE SCALE GENOMIC DNA]</scope>
    <source>
        <strain evidence="2">cv. Punajuju</strain>
        <tissue evidence="1">Leaves</tissue>
    </source>
</reference>
<name>A0ACB9H4W9_CICIN</name>
<protein>
    <submittedName>
        <fullName evidence="1">Uncharacterized protein</fullName>
    </submittedName>
</protein>
<comment type="caution">
    <text evidence="1">The sequence shown here is derived from an EMBL/GenBank/DDBJ whole genome shotgun (WGS) entry which is preliminary data.</text>
</comment>
<organism evidence="1 2">
    <name type="scientific">Cichorium intybus</name>
    <name type="common">Chicory</name>
    <dbReference type="NCBI Taxonomy" id="13427"/>
    <lineage>
        <taxon>Eukaryota</taxon>
        <taxon>Viridiplantae</taxon>
        <taxon>Streptophyta</taxon>
        <taxon>Embryophyta</taxon>
        <taxon>Tracheophyta</taxon>
        <taxon>Spermatophyta</taxon>
        <taxon>Magnoliopsida</taxon>
        <taxon>eudicotyledons</taxon>
        <taxon>Gunneridae</taxon>
        <taxon>Pentapetalae</taxon>
        <taxon>asterids</taxon>
        <taxon>campanulids</taxon>
        <taxon>Asterales</taxon>
        <taxon>Asteraceae</taxon>
        <taxon>Cichorioideae</taxon>
        <taxon>Cichorieae</taxon>
        <taxon>Cichoriinae</taxon>
        <taxon>Cichorium</taxon>
    </lineage>
</organism>
<proteinExistence type="predicted"/>
<evidence type="ECO:0000313" key="2">
    <source>
        <dbReference type="Proteomes" id="UP001055811"/>
    </source>
</evidence>
<reference evidence="2" key="1">
    <citation type="journal article" date="2022" name="Mol. Ecol. Resour.">
        <title>The genomes of chicory, endive, great burdock and yacon provide insights into Asteraceae palaeo-polyploidization history and plant inulin production.</title>
        <authorList>
            <person name="Fan W."/>
            <person name="Wang S."/>
            <person name="Wang H."/>
            <person name="Wang A."/>
            <person name="Jiang F."/>
            <person name="Liu H."/>
            <person name="Zhao H."/>
            <person name="Xu D."/>
            <person name="Zhang Y."/>
        </authorList>
    </citation>
    <scope>NUCLEOTIDE SEQUENCE [LARGE SCALE GENOMIC DNA]</scope>
    <source>
        <strain evidence="2">cv. Punajuju</strain>
    </source>
</reference>
<gene>
    <name evidence="1" type="ORF">L2E82_03713</name>
</gene>
<keyword evidence="2" id="KW-1185">Reference proteome</keyword>
<sequence length="502" mass="57288">MREQESVGSIINKVLLRKTQLKDNSTTLIMDILYAFFSSLFVVVVSCLVRFAFFKSKSVVNVKVLPPGGRGWPLIGETIEFVTSGWTGHPEKFVTDRMTKFSRHVFRTSLMLEDAAVFCGPEGNKFLFSNEKSLVRYWLPATVSKILPSTDHGVEKMKMVRCHFKPEVLRQYVAVMDMVAQKHFETEWEGNDQILTHKLTKIFTFQVACKIFFSINEPELVNNLSVPFERLAPGLFSIPINLPGTPLRRAINAGKFIRKELTAMAKQRKIDLADGKASPTQDILSLMLCDDYGKFMAETDVADLITGLIIGGYDSTSSTCTFIVNYLAELPEIYEEVYKEQMNIAKSKPSTELLNWEDVSKMKYSWNVACEVLRLVPPTQGTFREAISDFTYNGYSIPKGWKLYWSTYSTHKNPDFFHEPEKFDPSRFNNNAPAPYTYVPFGGGYHLCPGKEFARIEILVFMHHLVRKFKLKKVIPNEQIVFNLIQPKLAKGLPIHLCPHKP</sequence>
<dbReference type="EMBL" id="CM042009">
    <property type="protein sequence ID" value="KAI3790577.1"/>
    <property type="molecule type" value="Genomic_DNA"/>
</dbReference>
<evidence type="ECO:0000313" key="1">
    <source>
        <dbReference type="EMBL" id="KAI3790577.1"/>
    </source>
</evidence>
<accession>A0ACB9H4W9</accession>
<dbReference type="Proteomes" id="UP001055811">
    <property type="component" value="Linkage Group LG01"/>
</dbReference>